<feature type="region of interest" description="Disordered" evidence="1">
    <location>
        <begin position="110"/>
        <end position="160"/>
    </location>
</feature>
<keyword evidence="3" id="KW-1185">Reference proteome</keyword>
<organism evidence="2 3">
    <name type="scientific">Trichoderma simmonsii</name>
    <dbReference type="NCBI Taxonomy" id="1491479"/>
    <lineage>
        <taxon>Eukaryota</taxon>
        <taxon>Fungi</taxon>
        <taxon>Dikarya</taxon>
        <taxon>Ascomycota</taxon>
        <taxon>Pezizomycotina</taxon>
        <taxon>Sordariomycetes</taxon>
        <taxon>Hypocreomycetidae</taxon>
        <taxon>Hypocreales</taxon>
        <taxon>Hypocreaceae</taxon>
        <taxon>Trichoderma</taxon>
    </lineage>
</organism>
<proteinExistence type="predicted"/>
<evidence type="ECO:0000256" key="1">
    <source>
        <dbReference type="SAM" id="MobiDB-lite"/>
    </source>
</evidence>
<name>A0A8G0LLF6_9HYPO</name>
<gene>
    <name evidence="2" type="ORF">H0G86_010006</name>
</gene>
<accession>A0A8G0LLF6</accession>
<dbReference type="AlphaFoldDB" id="A0A8G0LLF6"/>
<protein>
    <submittedName>
        <fullName evidence="2">Uncharacterized protein</fullName>
    </submittedName>
</protein>
<evidence type="ECO:0000313" key="2">
    <source>
        <dbReference type="EMBL" id="QYT03030.1"/>
    </source>
</evidence>
<reference evidence="2 3" key="1">
    <citation type="journal article" date="2021" name="BMC Genomics">
        <title>Telomere-to-telomere genome assembly of asparaginase-producing Trichoderma simmonsii.</title>
        <authorList>
            <person name="Chung D."/>
            <person name="Kwon Y.M."/>
            <person name="Yang Y."/>
        </authorList>
    </citation>
    <scope>NUCLEOTIDE SEQUENCE [LARGE SCALE GENOMIC DNA]</scope>
    <source>
        <strain evidence="2 3">GH-Sj1</strain>
    </source>
</reference>
<dbReference type="Proteomes" id="UP000826661">
    <property type="component" value="Chromosome V"/>
</dbReference>
<evidence type="ECO:0000313" key="3">
    <source>
        <dbReference type="Proteomes" id="UP000826661"/>
    </source>
</evidence>
<dbReference type="EMBL" id="CP075868">
    <property type="protein sequence ID" value="QYT03030.1"/>
    <property type="molecule type" value="Genomic_DNA"/>
</dbReference>
<sequence>MRVRYFQRCRTGRIRTPIYKTCLPNSVVSSAPMRIEYRRHKCRIVSSTFQQTKSLHYTVCSSCFVRTSDIHRLRTTQRLTNGFSGCAAGLSGNVHVRPHVNEMSLTEPGHHRYNRISSSGREWPEREDGSSTLSRHHLQGRGTSSPPIPANGDNIPKQRRGTYAGDALVTLISDENNHQDIPNIRCSKQTASCQQSSSNTAAKLPTLAIATPYQRDEAAVQNWADYNSCGSSRLSACVEIKLTPSTERLLENCKTDPTQFLRAIKEAKVALPNGQGWEAALATKKENTDIRDLLRIYHRFECFNIYSHVVEAGYHTSMHWVRDGRSSLIKKLCEDFPNRFQSQKAANKCLNCVDQGCKYHEWIKIFSETEDLGYLIALPSDMPHSAYTSRCTREQMNAAAIKFKELGIDELVRDLELSRLGNHIASALRDMTAKKNRHASGETPQVSCEPMQLNSFSSVDTPVPTAPPESIIPSTDENPLLFDTNTILISPEYDFGCQAQLISTMRSDYTMSQLPASLLPADNWYQYLHETENHGES</sequence>